<evidence type="ECO:0000313" key="6">
    <source>
        <dbReference type="EMBL" id="KAG5653496.1"/>
    </source>
</evidence>
<dbReference type="InterPro" id="IPR035979">
    <property type="entry name" value="RBD_domain_sf"/>
</dbReference>
<dbReference type="GO" id="GO:0008270">
    <property type="term" value="F:zinc ion binding"/>
    <property type="evidence" value="ECO:0007669"/>
    <property type="project" value="UniProtKB-KW"/>
</dbReference>
<evidence type="ECO:0000256" key="2">
    <source>
        <dbReference type="PROSITE-ProRule" id="PRU00176"/>
    </source>
</evidence>
<dbReference type="InterPro" id="IPR000504">
    <property type="entry name" value="RRM_dom"/>
</dbReference>
<dbReference type="Gene3D" id="4.10.60.10">
    <property type="entry name" value="Zinc finger, CCHC-type"/>
    <property type="match status" value="1"/>
</dbReference>
<dbReference type="Proteomes" id="UP000717328">
    <property type="component" value="Unassembled WGS sequence"/>
</dbReference>
<evidence type="ECO:0000256" key="3">
    <source>
        <dbReference type="SAM" id="MobiDB-lite"/>
    </source>
</evidence>
<keyword evidence="1" id="KW-0862">Zinc</keyword>
<keyword evidence="1" id="KW-0863">Zinc-finger</keyword>
<proteinExistence type="predicted"/>
<feature type="compositionally biased region" description="Polar residues" evidence="3">
    <location>
        <begin position="1"/>
        <end position="24"/>
    </location>
</feature>
<dbReference type="Gene3D" id="3.30.70.330">
    <property type="match status" value="1"/>
</dbReference>
<accession>A0A9P7GNW0</accession>
<organism evidence="6 7">
    <name type="scientific">Sphagnurus paluster</name>
    <dbReference type="NCBI Taxonomy" id="117069"/>
    <lineage>
        <taxon>Eukaryota</taxon>
        <taxon>Fungi</taxon>
        <taxon>Dikarya</taxon>
        <taxon>Basidiomycota</taxon>
        <taxon>Agaricomycotina</taxon>
        <taxon>Agaricomycetes</taxon>
        <taxon>Agaricomycetidae</taxon>
        <taxon>Agaricales</taxon>
        <taxon>Tricholomatineae</taxon>
        <taxon>Lyophyllaceae</taxon>
        <taxon>Sphagnurus</taxon>
    </lineage>
</organism>
<sequence length="318" mass="34338">MAPSTNESDQPQAQQDSWGPQDDQQMGPGSIPESANGAPSLPMDDDRTIGQPGDNPDYPRGSSASAVSAAEGKDISFREKQVKPNKVYIGGLPEHTQQEDLQSCFGKIGNIVNIELKVGYGFVEFDSREAAEESVAKYHEGYFMGSKIRVELSRGGGRTAKYAGDPGACFKCGQMGHWARECPNHTGFDARTSLTQLPAFTARTLNILTEICQVAMIWGWDAFPLETFAMTIRRVISGGLHLPGIIETIHHCLLQVAATIGMTTGVEHPRCLTETGTLHPLLTTEDATLQLTQLTEVMAGPHLLLLPLVSMIAMTAGL</sequence>
<feature type="domain" description="CCHC-type" evidence="5">
    <location>
        <begin position="169"/>
        <end position="184"/>
    </location>
</feature>
<keyword evidence="7" id="KW-1185">Reference proteome</keyword>
<feature type="region of interest" description="Disordered" evidence="3">
    <location>
        <begin position="1"/>
        <end position="76"/>
    </location>
</feature>
<dbReference type="SMART" id="SM00343">
    <property type="entry name" value="ZnF_C2HC"/>
    <property type="match status" value="1"/>
</dbReference>
<keyword evidence="2" id="KW-0694">RNA-binding</keyword>
<evidence type="ECO:0000313" key="7">
    <source>
        <dbReference type="Proteomes" id="UP000717328"/>
    </source>
</evidence>
<comment type="caution">
    <text evidence="6">The sequence shown here is derived from an EMBL/GenBank/DDBJ whole genome shotgun (WGS) entry which is preliminary data.</text>
</comment>
<protein>
    <submittedName>
        <fullName evidence="6">Uncharacterized protein</fullName>
    </submittedName>
</protein>
<gene>
    <name evidence="6" type="ORF">H0H81_012706</name>
</gene>
<feature type="domain" description="RRM" evidence="4">
    <location>
        <begin position="85"/>
        <end position="155"/>
    </location>
</feature>
<dbReference type="PANTHER" id="PTHR48038">
    <property type="entry name" value="RIBONUCLEOPROTEIN RB97D"/>
    <property type="match status" value="1"/>
</dbReference>
<evidence type="ECO:0000256" key="1">
    <source>
        <dbReference type="PROSITE-ProRule" id="PRU00047"/>
    </source>
</evidence>
<dbReference type="AlphaFoldDB" id="A0A9P7GNW0"/>
<dbReference type="GO" id="GO:0003723">
    <property type="term" value="F:RNA binding"/>
    <property type="evidence" value="ECO:0007669"/>
    <property type="project" value="UniProtKB-UniRule"/>
</dbReference>
<dbReference type="InterPro" id="IPR001878">
    <property type="entry name" value="Znf_CCHC"/>
</dbReference>
<dbReference type="EMBL" id="JABCKI010000049">
    <property type="protein sequence ID" value="KAG5653496.1"/>
    <property type="molecule type" value="Genomic_DNA"/>
</dbReference>
<dbReference type="SUPFAM" id="SSF54928">
    <property type="entry name" value="RNA-binding domain, RBD"/>
    <property type="match status" value="1"/>
</dbReference>
<dbReference type="PANTHER" id="PTHR48038:SF1">
    <property type="entry name" value="RIBONUCLEOPROTEIN RB97D"/>
    <property type="match status" value="1"/>
</dbReference>
<dbReference type="Pfam" id="PF00076">
    <property type="entry name" value="RRM_1"/>
    <property type="match status" value="1"/>
</dbReference>
<evidence type="ECO:0000259" key="4">
    <source>
        <dbReference type="PROSITE" id="PS50102"/>
    </source>
</evidence>
<reference evidence="6" key="1">
    <citation type="submission" date="2021-02" db="EMBL/GenBank/DDBJ databases">
        <authorList>
            <person name="Nieuwenhuis M."/>
            <person name="Van De Peppel L.J.J."/>
        </authorList>
    </citation>
    <scope>NUCLEOTIDE SEQUENCE</scope>
    <source>
        <strain evidence="6">D49</strain>
    </source>
</reference>
<dbReference type="SMART" id="SM00360">
    <property type="entry name" value="RRM"/>
    <property type="match status" value="1"/>
</dbReference>
<dbReference type="Pfam" id="PF00098">
    <property type="entry name" value="zf-CCHC"/>
    <property type="match status" value="1"/>
</dbReference>
<dbReference type="OrthoDB" id="1099063at2759"/>
<name>A0A9P7GNW0_9AGAR</name>
<evidence type="ECO:0000259" key="5">
    <source>
        <dbReference type="PROSITE" id="PS50158"/>
    </source>
</evidence>
<dbReference type="PROSITE" id="PS50158">
    <property type="entry name" value="ZF_CCHC"/>
    <property type="match status" value="1"/>
</dbReference>
<reference evidence="6" key="2">
    <citation type="submission" date="2021-10" db="EMBL/GenBank/DDBJ databases">
        <title>Phylogenomics reveals ancestral predisposition of the termite-cultivated fungus Termitomyces towards a domesticated lifestyle.</title>
        <authorList>
            <person name="Auxier B."/>
            <person name="Grum-Grzhimaylo A."/>
            <person name="Cardenas M.E."/>
            <person name="Lodge J.D."/>
            <person name="Laessoe T."/>
            <person name="Pedersen O."/>
            <person name="Smith M.E."/>
            <person name="Kuyper T.W."/>
            <person name="Franco-Molano E.A."/>
            <person name="Baroni T.J."/>
            <person name="Aanen D.K."/>
        </authorList>
    </citation>
    <scope>NUCLEOTIDE SEQUENCE</scope>
    <source>
        <strain evidence="6">D49</strain>
    </source>
</reference>
<dbReference type="CDD" id="cd00590">
    <property type="entry name" value="RRM_SF"/>
    <property type="match status" value="1"/>
</dbReference>
<dbReference type="PROSITE" id="PS50102">
    <property type="entry name" value="RRM"/>
    <property type="match status" value="1"/>
</dbReference>
<dbReference type="InterPro" id="IPR012677">
    <property type="entry name" value="Nucleotide-bd_a/b_plait_sf"/>
</dbReference>
<keyword evidence="1" id="KW-0479">Metal-binding</keyword>